<evidence type="ECO:0000313" key="1">
    <source>
        <dbReference type="EMBL" id="MPN03417.1"/>
    </source>
</evidence>
<organism evidence="1">
    <name type="scientific">bioreactor metagenome</name>
    <dbReference type="NCBI Taxonomy" id="1076179"/>
    <lineage>
        <taxon>unclassified sequences</taxon>
        <taxon>metagenomes</taxon>
        <taxon>ecological metagenomes</taxon>
    </lineage>
</organism>
<protein>
    <submittedName>
        <fullName evidence="1">Uncharacterized protein</fullName>
    </submittedName>
</protein>
<comment type="caution">
    <text evidence="1">The sequence shown here is derived from an EMBL/GenBank/DDBJ whole genome shotgun (WGS) entry which is preliminary data.</text>
</comment>
<accession>A0A645ENM8</accession>
<gene>
    <name evidence="1" type="ORF">SDC9_150647</name>
</gene>
<sequence>MSIFKSFAILYVILFTEDIQLENTILPINNVEAIIEKTKVTIMILRIEIFFLFIIHNHPFLINTNKDIISASCLPS</sequence>
<reference evidence="1" key="1">
    <citation type="submission" date="2019-08" db="EMBL/GenBank/DDBJ databases">
        <authorList>
            <person name="Kucharzyk K."/>
            <person name="Murdoch R.W."/>
            <person name="Higgins S."/>
            <person name="Loffler F."/>
        </authorList>
    </citation>
    <scope>NUCLEOTIDE SEQUENCE</scope>
</reference>
<proteinExistence type="predicted"/>
<dbReference type="AlphaFoldDB" id="A0A645ENM8"/>
<dbReference type="EMBL" id="VSSQ01049337">
    <property type="protein sequence ID" value="MPN03417.1"/>
    <property type="molecule type" value="Genomic_DNA"/>
</dbReference>
<name>A0A645ENM8_9ZZZZ</name>